<protein>
    <submittedName>
        <fullName evidence="1">Uncharacterized protein</fullName>
    </submittedName>
</protein>
<reference evidence="1" key="1">
    <citation type="journal article" date="2023" name="Mol. Phylogenet. Evol.">
        <title>Genome-scale phylogeny and comparative genomics of the fungal order Sordariales.</title>
        <authorList>
            <person name="Hensen N."/>
            <person name="Bonometti L."/>
            <person name="Westerberg I."/>
            <person name="Brannstrom I.O."/>
            <person name="Guillou S."/>
            <person name="Cros-Aarteil S."/>
            <person name="Calhoun S."/>
            <person name="Haridas S."/>
            <person name="Kuo A."/>
            <person name="Mondo S."/>
            <person name="Pangilinan J."/>
            <person name="Riley R."/>
            <person name="LaButti K."/>
            <person name="Andreopoulos B."/>
            <person name="Lipzen A."/>
            <person name="Chen C."/>
            <person name="Yan M."/>
            <person name="Daum C."/>
            <person name="Ng V."/>
            <person name="Clum A."/>
            <person name="Steindorff A."/>
            <person name="Ohm R.A."/>
            <person name="Martin F."/>
            <person name="Silar P."/>
            <person name="Natvig D.O."/>
            <person name="Lalanne C."/>
            <person name="Gautier V."/>
            <person name="Ament-Velasquez S.L."/>
            <person name="Kruys A."/>
            <person name="Hutchinson M.I."/>
            <person name="Powell A.J."/>
            <person name="Barry K."/>
            <person name="Miller A.N."/>
            <person name="Grigoriev I.V."/>
            <person name="Debuchy R."/>
            <person name="Gladieux P."/>
            <person name="Hiltunen Thoren M."/>
            <person name="Johannesson H."/>
        </authorList>
    </citation>
    <scope>NUCLEOTIDE SEQUENCE</scope>
    <source>
        <strain evidence="1">CBS 757.83</strain>
    </source>
</reference>
<dbReference type="Proteomes" id="UP001305647">
    <property type="component" value="Unassembled WGS sequence"/>
</dbReference>
<proteinExistence type="predicted"/>
<evidence type="ECO:0000313" key="2">
    <source>
        <dbReference type="Proteomes" id="UP001305647"/>
    </source>
</evidence>
<dbReference type="EMBL" id="MU863633">
    <property type="protein sequence ID" value="KAK4101989.1"/>
    <property type="molecule type" value="Genomic_DNA"/>
</dbReference>
<reference evidence="1" key="2">
    <citation type="submission" date="2023-05" db="EMBL/GenBank/DDBJ databases">
        <authorList>
            <consortium name="Lawrence Berkeley National Laboratory"/>
            <person name="Steindorff A."/>
            <person name="Hensen N."/>
            <person name="Bonometti L."/>
            <person name="Westerberg I."/>
            <person name="Brannstrom I.O."/>
            <person name="Guillou S."/>
            <person name="Cros-Aarteil S."/>
            <person name="Calhoun S."/>
            <person name="Haridas S."/>
            <person name="Kuo A."/>
            <person name="Mondo S."/>
            <person name="Pangilinan J."/>
            <person name="Riley R."/>
            <person name="Labutti K."/>
            <person name="Andreopoulos B."/>
            <person name="Lipzen A."/>
            <person name="Chen C."/>
            <person name="Yanf M."/>
            <person name="Daum C."/>
            <person name="Ng V."/>
            <person name="Clum A."/>
            <person name="Ohm R."/>
            <person name="Martin F."/>
            <person name="Silar P."/>
            <person name="Natvig D."/>
            <person name="Lalanne C."/>
            <person name="Gautier V."/>
            <person name="Ament-Velasquez S.L."/>
            <person name="Kruys A."/>
            <person name="Hutchinson M.I."/>
            <person name="Powell A.J."/>
            <person name="Barry K."/>
            <person name="Miller A.N."/>
            <person name="Grigoriev I.V."/>
            <person name="Debuchy R."/>
            <person name="Gladieux P."/>
            <person name="Thoren M.H."/>
            <person name="Johannesson H."/>
        </authorList>
    </citation>
    <scope>NUCLEOTIDE SEQUENCE</scope>
    <source>
        <strain evidence="1">CBS 757.83</strain>
    </source>
</reference>
<evidence type="ECO:0000313" key="1">
    <source>
        <dbReference type="EMBL" id="KAK4101989.1"/>
    </source>
</evidence>
<comment type="caution">
    <text evidence="1">The sequence shown here is derived from an EMBL/GenBank/DDBJ whole genome shotgun (WGS) entry which is preliminary data.</text>
</comment>
<gene>
    <name evidence="1" type="ORF">N658DRAFT_43182</name>
</gene>
<sequence length="153" mass="16613">MLSCFFVRGGKNGAFRQCLSRVAASRLEQAMQFGEGGQTPVVARSTEDRVLYSPYIGICVLGHIAPQRPCQTTGDRGLSQSLAQRHTLVSLSPGTWSQSVGSAGPEAPVSVPRSWTNIALPTRQSVSGFFSRFTSCVRATRIETTSARTYILW</sequence>
<keyword evidence="2" id="KW-1185">Reference proteome</keyword>
<name>A0AAN6Q4A4_9PEZI</name>
<accession>A0AAN6Q4A4</accession>
<organism evidence="1 2">
    <name type="scientific">Parathielavia hyrcaniae</name>
    <dbReference type="NCBI Taxonomy" id="113614"/>
    <lineage>
        <taxon>Eukaryota</taxon>
        <taxon>Fungi</taxon>
        <taxon>Dikarya</taxon>
        <taxon>Ascomycota</taxon>
        <taxon>Pezizomycotina</taxon>
        <taxon>Sordariomycetes</taxon>
        <taxon>Sordariomycetidae</taxon>
        <taxon>Sordariales</taxon>
        <taxon>Chaetomiaceae</taxon>
        <taxon>Parathielavia</taxon>
    </lineage>
</organism>
<dbReference type="AlphaFoldDB" id="A0AAN6Q4A4"/>